<evidence type="ECO:0000313" key="3">
    <source>
        <dbReference type="Proteomes" id="UP000643405"/>
    </source>
</evidence>
<dbReference type="GO" id="GO:0016491">
    <property type="term" value="F:oxidoreductase activity"/>
    <property type="evidence" value="ECO:0007669"/>
    <property type="project" value="InterPro"/>
</dbReference>
<sequence>MAFCSQADPRQPIERAAAECFLTAASTGTTALPEAAVFRAPLPPIHPRISGQHEERERNVKALVADHLNGLDGLRLGDVATPALPAGEILVRMRFAGINPADWKTAEGYLKVIPHFRPHFPFVIGLEGAGTVATVGEGVTDFAPGDHVVLKSDVSQGRWGTFAECIAIEPRLAARLPRGLPLDAAASLPIAGLTAWHSLMLHGAMKPNETVFIHAGAGGVGSFAVQIAARAGAKVLASCSPANAEYLRARGAYKTFDYRDPDMATKIRAAGTCDVVVDAINDGQHGLIGCLASGGRYVTIPTLDPRAVRPDARKLAAVGATFVPGGLVRERTREGLETLIALYIDGLTLPELQVLPTDDFVEALSDCRSGTRRGKAVVRLWGEDKLAIASHGKALQ</sequence>
<dbReference type="InterPro" id="IPR036291">
    <property type="entry name" value="NAD(P)-bd_dom_sf"/>
</dbReference>
<feature type="domain" description="Enoyl reductase (ER)" evidence="1">
    <location>
        <begin position="70"/>
        <end position="378"/>
    </location>
</feature>
<dbReference type="Proteomes" id="UP000643405">
    <property type="component" value="Unassembled WGS sequence"/>
</dbReference>
<keyword evidence="3" id="KW-1185">Reference proteome</keyword>
<evidence type="ECO:0000259" key="1">
    <source>
        <dbReference type="SMART" id="SM00829"/>
    </source>
</evidence>
<dbReference type="Pfam" id="PF08240">
    <property type="entry name" value="ADH_N"/>
    <property type="match status" value="1"/>
</dbReference>
<dbReference type="InterPro" id="IPR052733">
    <property type="entry name" value="Chloroplast_QOR"/>
</dbReference>
<dbReference type="PANTHER" id="PTHR44013:SF1">
    <property type="entry name" value="ZINC-TYPE ALCOHOL DEHYDROGENASE-LIKE PROTEIN C16A3.02C"/>
    <property type="match status" value="1"/>
</dbReference>
<dbReference type="Pfam" id="PF13602">
    <property type="entry name" value="ADH_zinc_N_2"/>
    <property type="match status" value="1"/>
</dbReference>
<accession>A0A8J6U1F6</accession>
<gene>
    <name evidence="2" type="ORF">ICI42_19680</name>
</gene>
<dbReference type="PANTHER" id="PTHR44013">
    <property type="entry name" value="ZINC-TYPE ALCOHOL DEHYDROGENASE-LIKE PROTEIN C16A3.02C"/>
    <property type="match status" value="1"/>
</dbReference>
<comment type="caution">
    <text evidence="2">The sequence shown here is derived from an EMBL/GenBank/DDBJ whole genome shotgun (WGS) entry which is preliminary data.</text>
</comment>
<protein>
    <submittedName>
        <fullName evidence="2">NADP-dependent oxidoreductase</fullName>
    </submittedName>
</protein>
<reference evidence="2" key="1">
    <citation type="submission" date="2020-09" db="EMBL/GenBank/DDBJ databases">
        <title>Genome seq and assembly of Tianweitania sp.</title>
        <authorList>
            <person name="Chhetri G."/>
        </authorList>
    </citation>
    <scope>NUCLEOTIDE SEQUENCE</scope>
    <source>
        <strain evidence="2">Rool2</strain>
    </source>
</reference>
<dbReference type="InterPro" id="IPR013154">
    <property type="entry name" value="ADH-like_N"/>
</dbReference>
<dbReference type="SMART" id="SM00829">
    <property type="entry name" value="PKS_ER"/>
    <property type="match status" value="1"/>
</dbReference>
<dbReference type="InterPro" id="IPR011032">
    <property type="entry name" value="GroES-like_sf"/>
</dbReference>
<dbReference type="Gene3D" id="3.40.50.720">
    <property type="entry name" value="NAD(P)-binding Rossmann-like Domain"/>
    <property type="match status" value="1"/>
</dbReference>
<dbReference type="InterPro" id="IPR020843">
    <property type="entry name" value="ER"/>
</dbReference>
<dbReference type="CDD" id="cd05289">
    <property type="entry name" value="MDR_like_2"/>
    <property type="match status" value="1"/>
</dbReference>
<dbReference type="EMBL" id="JACVVX010000007">
    <property type="protein sequence ID" value="MBD0416876.1"/>
    <property type="molecule type" value="Genomic_DNA"/>
</dbReference>
<dbReference type="SUPFAM" id="SSF50129">
    <property type="entry name" value="GroES-like"/>
    <property type="match status" value="1"/>
</dbReference>
<evidence type="ECO:0000313" key="2">
    <source>
        <dbReference type="EMBL" id="MBD0416876.1"/>
    </source>
</evidence>
<name>A0A8J6U1F6_9HYPH</name>
<organism evidence="2 3">
    <name type="scientific">Oryzicola mucosus</name>
    <dbReference type="NCBI Taxonomy" id="2767425"/>
    <lineage>
        <taxon>Bacteria</taxon>
        <taxon>Pseudomonadati</taxon>
        <taxon>Pseudomonadota</taxon>
        <taxon>Alphaproteobacteria</taxon>
        <taxon>Hyphomicrobiales</taxon>
        <taxon>Phyllobacteriaceae</taxon>
        <taxon>Oryzicola</taxon>
    </lineage>
</organism>
<dbReference type="SUPFAM" id="SSF51735">
    <property type="entry name" value="NAD(P)-binding Rossmann-fold domains"/>
    <property type="match status" value="1"/>
</dbReference>
<dbReference type="AlphaFoldDB" id="A0A8J6U1F6"/>
<proteinExistence type="predicted"/>
<dbReference type="Gene3D" id="3.90.180.10">
    <property type="entry name" value="Medium-chain alcohol dehydrogenases, catalytic domain"/>
    <property type="match status" value="1"/>
</dbReference>